<keyword evidence="6" id="KW-1185">Reference proteome</keyword>
<comment type="caution">
    <text evidence="5">The sequence shown here is derived from an EMBL/GenBank/DDBJ whole genome shotgun (WGS) entry which is preliminary data.</text>
</comment>
<dbReference type="GO" id="GO:0032259">
    <property type="term" value="P:methylation"/>
    <property type="evidence" value="ECO:0007669"/>
    <property type="project" value="UniProtKB-KW"/>
</dbReference>
<dbReference type="RefSeq" id="WP_309906374.1">
    <property type="nucleotide sequence ID" value="NZ_JAVDRF010000013.1"/>
</dbReference>
<evidence type="ECO:0000313" key="6">
    <source>
        <dbReference type="Proteomes" id="UP001184230"/>
    </source>
</evidence>
<dbReference type="Proteomes" id="UP001184230">
    <property type="component" value="Unassembled WGS sequence"/>
</dbReference>
<accession>A0ABU1NLX0</accession>
<evidence type="ECO:0000313" key="5">
    <source>
        <dbReference type="EMBL" id="MDR6539025.1"/>
    </source>
</evidence>
<keyword evidence="2" id="KW-0808">Transferase</keyword>
<dbReference type="GO" id="GO:0008168">
    <property type="term" value="F:methyltransferase activity"/>
    <property type="evidence" value="ECO:0007669"/>
    <property type="project" value="UniProtKB-KW"/>
</dbReference>
<evidence type="ECO:0000256" key="2">
    <source>
        <dbReference type="ARBA" id="ARBA00022679"/>
    </source>
</evidence>
<sequence>MDTTAPPPGNDQTAFWNGRAGRAWIEEQQVLDGVLKPFEDQLVEAVDAASAQRVLDVGCGTGGTTLAIARRLGATGRCIGVDVSEPMIALARARAEREGLPASFVCADAQRHAFEPASFDMIVSRFGVMFFDDPVLAFANLRRAASKDARLHAIAWRSAAENPFMTTAERAAAPLLTLPPRQPGAPGQFAFADRQRVASILESSGWRGIDFQSIDVTCTLPEEELVGYFSRLGPVGLVLQDADEPTRARVIAAVRAAFEPFVQASEVRFSAACWRIGAAAT</sequence>
<name>A0ABU1NLX0_9BURK</name>
<dbReference type="PANTHER" id="PTHR43464:SF19">
    <property type="entry name" value="UBIQUINONE BIOSYNTHESIS O-METHYLTRANSFERASE, MITOCHONDRIAL"/>
    <property type="match status" value="1"/>
</dbReference>
<evidence type="ECO:0000256" key="1">
    <source>
        <dbReference type="ARBA" id="ARBA00022603"/>
    </source>
</evidence>
<evidence type="ECO:0000259" key="4">
    <source>
        <dbReference type="Pfam" id="PF13649"/>
    </source>
</evidence>
<dbReference type="Gene3D" id="3.40.50.150">
    <property type="entry name" value="Vaccinia Virus protein VP39"/>
    <property type="match status" value="1"/>
</dbReference>
<keyword evidence="3" id="KW-0949">S-adenosyl-L-methionine</keyword>
<proteinExistence type="predicted"/>
<dbReference type="PANTHER" id="PTHR43464">
    <property type="entry name" value="METHYLTRANSFERASE"/>
    <property type="match status" value="1"/>
</dbReference>
<organism evidence="5 6">
    <name type="scientific">Variovorax soli</name>
    <dbReference type="NCBI Taxonomy" id="376815"/>
    <lineage>
        <taxon>Bacteria</taxon>
        <taxon>Pseudomonadati</taxon>
        <taxon>Pseudomonadota</taxon>
        <taxon>Betaproteobacteria</taxon>
        <taxon>Burkholderiales</taxon>
        <taxon>Comamonadaceae</taxon>
        <taxon>Variovorax</taxon>
    </lineage>
</organism>
<dbReference type="EMBL" id="JAVDRF010000013">
    <property type="protein sequence ID" value="MDR6539025.1"/>
    <property type="molecule type" value="Genomic_DNA"/>
</dbReference>
<evidence type="ECO:0000256" key="3">
    <source>
        <dbReference type="ARBA" id="ARBA00022691"/>
    </source>
</evidence>
<dbReference type="InterPro" id="IPR029063">
    <property type="entry name" value="SAM-dependent_MTases_sf"/>
</dbReference>
<dbReference type="InterPro" id="IPR041698">
    <property type="entry name" value="Methyltransf_25"/>
</dbReference>
<reference evidence="5 6" key="1">
    <citation type="submission" date="2023-07" db="EMBL/GenBank/DDBJ databases">
        <title>Sorghum-associated microbial communities from plants grown in Nebraska, USA.</title>
        <authorList>
            <person name="Schachtman D."/>
        </authorList>
    </citation>
    <scope>NUCLEOTIDE SEQUENCE [LARGE SCALE GENOMIC DNA]</scope>
    <source>
        <strain evidence="5 6">DS1781</strain>
    </source>
</reference>
<gene>
    <name evidence="5" type="ORF">J2739_004820</name>
</gene>
<dbReference type="SUPFAM" id="SSF53335">
    <property type="entry name" value="S-adenosyl-L-methionine-dependent methyltransferases"/>
    <property type="match status" value="1"/>
</dbReference>
<dbReference type="CDD" id="cd02440">
    <property type="entry name" value="AdoMet_MTases"/>
    <property type="match status" value="1"/>
</dbReference>
<protein>
    <submittedName>
        <fullName evidence="5">SAM-dependent methyltransferase</fullName>
    </submittedName>
</protein>
<feature type="domain" description="Methyltransferase" evidence="4">
    <location>
        <begin position="54"/>
        <end position="144"/>
    </location>
</feature>
<dbReference type="Pfam" id="PF13649">
    <property type="entry name" value="Methyltransf_25"/>
    <property type="match status" value="1"/>
</dbReference>
<keyword evidence="1 5" id="KW-0489">Methyltransferase</keyword>